<keyword evidence="3" id="KW-0032">Aminotransferase</keyword>
<dbReference type="Pfam" id="PF00155">
    <property type="entry name" value="Aminotran_1_2"/>
    <property type="match status" value="1"/>
</dbReference>
<keyword evidence="4" id="KW-0808">Transferase</keyword>
<dbReference type="CDD" id="cd00609">
    <property type="entry name" value="AAT_like"/>
    <property type="match status" value="1"/>
</dbReference>
<evidence type="ECO:0000313" key="8">
    <source>
        <dbReference type="EMBL" id="KAF7364382.1"/>
    </source>
</evidence>
<dbReference type="Proteomes" id="UP000623467">
    <property type="component" value="Unassembled WGS sequence"/>
</dbReference>
<dbReference type="PANTHER" id="PTHR42790:SF19">
    <property type="entry name" value="KYNURENINE_ALPHA-AMINOADIPATE AMINOTRANSFERASE, MITOCHONDRIAL"/>
    <property type="match status" value="1"/>
</dbReference>
<dbReference type="Gene3D" id="3.40.640.10">
    <property type="entry name" value="Type I PLP-dependent aspartate aminotransferase-like (Major domain)"/>
    <property type="match status" value="1"/>
</dbReference>
<comment type="similarity">
    <text evidence="2">Belongs to the class-I pyridoxal-phosphate-dependent aminotransferase family.</text>
</comment>
<sequence length="493" mass="54239">MLSSSSMSTIVDIVPFLSKNSKLWKACGIRGLFPLENIPGMISLLAGRPNASTFPFESITMKLKPTLAGLPEGEDAFTIRLEDDELTESLQYGMTAGVSRLINWLENFQTEVHKRELDDSWNVIVGAGSQELMYKACEALINDGDYVLLETPVYAYVVCFRGMCEAFIKLSLRGILGFLAALPCTLVEANADSSGLDPANLEIILANWETTHPGKPYPKLLYTVPSGSNPTGASIPEYRKVEVLKLAKKYNFLILEDEAYGFLYYGPEGKQARSYFALEPEVNGEAGRVVRFDSFSKVLSSGMRLGFMTASPRLSGVVNMITSNTNLQPSSLAQIMAYALLSRWGPQGFLAHCAGVAAFYRTRRDAFERVARKHLSGLADWTSPVAGMFLYIKLLVHPDGRTSDSLKVILEKAVNKGVLAVPGTAFMPLAGPTPFVRVSFSLIEEDMAEEACRRLREAILDARAEAEGACEQEKMNPEHGLPPAFNCWFLAEH</sequence>
<dbReference type="SUPFAM" id="SSF53383">
    <property type="entry name" value="PLP-dependent transferases"/>
    <property type="match status" value="1"/>
</dbReference>
<dbReference type="GO" id="GO:1901605">
    <property type="term" value="P:alpha-amino acid metabolic process"/>
    <property type="evidence" value="ECO:0007669"/>
    <property type="project" value="TreeGrafter"/>
</dbReference>
<keyword evidence="6" id="KW-0175">Coiled coil</keyword>
<evidence type="ECO:0000256" key="2">
    <source>
        <dbReference type="ARBA" id="ARBA00007441"/>
    </source>
</evidence>
<keyword evidence="9" id="KW-1185">Reference proteome</keyword>
<name>A0A8H6YSH4_9AGAR</name>
<evidence type="ECO:0000256" key="3">
    <source>
        <dbReference type="ARBA" id="ARBA00022576"/>
    </source>
</evidence>
<proteinExistence type="inferred from homology"/>
<dbReference type="OrthoDB" id="691673at2759"/>
<reference evidence="8" key="1">
    <citation type="submission" date="2020-05" db="EMBL/GenBank/DDBJ databases">
        <title>Mycena genomes resolve the evolution of fungal bioluminescence.</title>
        <authorList>
            <person name="Tsai I.J."/>
        </authorList>
    </citation>
    <scope>NUCLEOTIDE SEQUENCE</scope>
    <source>
        <strain evidence="8">160909Yilan</strain>
    </source>
</reference>
<dbReference type="InterPro" id="IPR050859">
    <property type="entry name" value="Class-I_PLP-dep_aminotransf"/>
</dbReference>
<evidence type="ECO:0000313" key="9">
    <source>
        <dbReference type="Proteomes" id="UP000623467"/>
    </source>
</evidence>
<evidence type="ECO:0000259" key="7">
    <source>
        <dbReference type="Pfam" id="PF00155"/>
    </source>
</evidence>
<dbReference type="EMBL" id="JACAZH010000007">
    <property type="protein sequence ID" value="KAF7364382.1"/>
    <property type="molecule type" value="Genomic_DNA"/>
</dbReference>
<evidence type="ECO:0000256" key="1">
    <source>
        <dbReference type="ARBA" id="ARBA00001933"/>
    </source>
</evidence>
<evidence type="ECO:0000256" key="4">
    <source>
        <dbReference type="ARBA" id="ARBA00022679"/>
    </source>
</evidence>
<evidence type="ECO:0000256" key="5">
    <source>
        <dbReference type="ARBA" id="ARBA00022898"/>
    </source>
</evidence>
<comment type="cofactor">
    <cofactor evidence="1">
        <name>pyridoxal 5'-phosphate</name>
        <dbReference type="ChEBI" id="CHEBI:597326"/>
    </cofactor>
</comment>
<dbReference type="GO" id="GO:0030170">
    <property type="term" value="F:pyridoxal phosphate binding"/>
    <property type="evidence" value="ECO:0007669"/>
    <property type="project" value="InterPro"/>
</dbReference>
<dbReference type="AlphaFoldDB" id="A0A8H6YSH4"/>
<accession>A0A8H6YSH4</accession>
<dbReference type="InterPro" id="IPR015421">
    <property type="entry name" value="PyrdxlP-dep_Trfase_major"/>
</dbReference>
<comment type="caution">
    <text evidence="8">The sequence shown here is derived from an EMBL/GenBank/DDBJ whole genome shotgun (WGS) entry which is preliminary data.</text>
</comment>
<dbReference type="InterPro" id="IPR015424">
    <property type="entry name" value="PyrdxlP-dep_Trfase"/>
</dbReference>
<gene>
    <name evidence="8" type="ORF">MSAN_01098900</name>
</gene>
<organism evidence="8 9">
    <name type="scientific">Mycena sanguinolenta</name>
    <dbReference type="NCBI Taxonomy" id="230812"/>
    <lineage>
        <taxon>Eukaryota</taxon>
        <taxon>Fungi</taxon>
        <taxon>Dikarya</taxon>
        <taxon>Basidiomycota</taxon>
        <taxon>Agaricomycotina</taxon>
        <taxon>Agaricomycetes</taxon>
        <taxon>Agaricomycetidae</taxon>
        <taxon>Agaricales</taxon>
        <taxon>Marasmiineae</taxon>
        <taxon>Mycenaceae</taxon>
        <taxon>Mycena</taxon>
    </lineage>
</organism>
<dbReference type="InterPro" id="IPR004839">
    <property type="entry name" value="Aminotransferase_I/II_large"/>
</dbReference>
<protein>
    <submittedName>
        <fullName evidence="8">Aminotran-1-2 domain-containing protein</fullName>
    </submittedName>
</protein>
<feature type="coiled-coil region" evidence="6">
    <location>
        <begin position="445"/>
        <end position="472"/>
    </location>
</feature>
<evidence type="ECO:0000256" key="6">
    <source>
        <dbReference type="SAM" id="Coils"/>
    </source>
</evidence>
<feature type="domain" description="Aminotransferase class I/classII large" evidence="7">
    <location>
        <begin position="218"/>
        <end position="455"/>
    </location>
</feature>
<dbReference type="PANTHER" id="PTHR42790">
    <property type="entry name" value="AMINOTRANSFERASE"/>
    <property type="match status" value="1"/>
</dbReference>
<dbReference type="GO" id="GO:0008483">
    <property type="term" value="F:transaminase activity"/>
    <property type="evidence" value="ECO:0007669"/>
    <property type="project" value="UniProtKB-KW"/>
</dbReference>
<keyword evidence="5" id="KW-0663">Pyridoxal phosphate</keyword>